<dbReference type="InterPro" id="IPR055270">
    <property type="entry name" value="Glyco_tran_10_C"/>
</dbReference>
<dbReference type="Gene3D" id="3.40.50.11660">
    <property type="entry name" value="Glycosyl transferase family 10, C-terminal domain"/>
    <property type="match status" value="1"/>
</dbReference>
<dbReference type="EMBL" id="MN738834">
    <property type="protein sequence ID" value="QHT38778.1"/>
    <property type="molecule type" value="Genomic_DNA"/>
</dbReference>
<name>A0A6C0FAS9_9ZZZZ</name>
<evidence type="ECO:0000259" key="4">
    <source>
        <dbReference type="Pfam" id="PF00852"/>
    </source>
</evidence>
<dbReference type="PANTHER" id="PTHR11929:SF194">
    <property type="entry name" value="ALPHA-(1,3)-FUCOSYLTRANSFERASE 10"/>
    <property type="match status" value="1"/>
</dbReference>
<dbReference type="GO" id="GO:0016020">
    <property type="term" value="C:membrane"/>
    <property type="evidence" value="ECO:0007669"/>
    <property type="project" value="InterPro"/>
</dbReference>
<feature type="domain" description="Fucosyltransferase C-terminal" evidence="4">
    <location>
        <begin position="161"/>
        <end position="254"/>
    </location>
</feature>
<protein>
    <recommendedName>
        <fullName evidence="4">Fucosyltransferase C-terminal domain-containing protein</fullName>
    </recommendedName>
</protein>
<dbReference type="Pfam" id="PF00852">
    <property type="entry name" value="Glyco_transf_10"/>
    <property type="match status" value="1"/>
</dbReference>
<evidence type="ECO:0000256" key="2">
    <source>
        <dbReference type="ARBA" id="ARBA00022676"/>
    </source>
</evidence>
<dbReference type="GO" id="GO:0008417">
    <property type="term" value="F:fucosyltransferase activity"/>
    <property type="evidence" value="ECO:0007669"/>
    <property type="project" value="InterPro"/>
</dbReference>
<dbReference type="AlphaFoldDB" id="A0A6C0FAS9"/>
<dbReference type="InterPro" id="IPR038577">
    <property type="entry name" value="GT10-like_C_sf"/>
</dbReference>
<comment type="similarity">
    <text evidence="1">Belongs to the glycosyltransferase 10 family.</text>
</comment>
<evidence type="ECO:0000256" key="3">
    <source>
        <dbReference type="ARBA" id="ARBA00022679"/>
    </source>
</evidence>
<sequence length="309" mass="36196">MIKVFFCCSWDPDPVHFLDDKYRPLTKNSSGECGNIIAVTDIKKADWLIIIDDIHPKQINEVANFNPNKVICIPREPENRNPVYMQFNFKYNFTYATFFHCWSSIMCIEKTYDDLISFQLPLKTNTCSTITSSYDNGTGLYKTRIDFIKKLSRQDRFRGKVDIYGYGWKKDDLGDLYKGVFGGFNLGTCDHVENLLPNTTKWNGLDKYSYSIAIENSCMPNYFSEKFTDCILAWTIPIYYGCPNIHKYFPKNCYYWLDITSPDCFDQLDRIINTPITTKQIKAMELAREMILNRYNVWNVVDNTIKKDK</sequence>
<evidence type="ECO:0000313" key="5">
    <source>
        <dbReference type="EMBL" id="QHT38778.1"/>
    </source>
</evidence>
<dbReference type="PANTHER" id="PTHR11929">
    <property type="entry name" value="ALPHA- 1,3 -FUCOSYLTRANSFERASE"/>
    <property type="match status" value="1"/>
</dbReference>
<organism evidence="5">
    <name type="scientific">viral metagenome</name>
    <dbReference type="NCBI Taxonomy" id="1070528"/>
    <lineage>
        <taxon>unclassified sequences</taxon>
        <taxon>metagenomes</taxon>
        <taxon>organismal metagenomes</taxon>
    </lineage>
</organism>
<proteinExistence type="inferred from homology"/>
<keyword evidence="2" id="KW-0328">Glycosyltransferase</keyword>
<dbReference type="InterPro" id="IPR001503">
    <property type="entry name" value="Glyco_trans_10"/>
</dbReference>
<accession>A0A6C0FAS9</accession>
<evidence type="ECO:0000256" key="1">
    <source>
        <dbReference type="ARBA" id="ARBA00008919"/>
    </source>
</evidence>
<dbReference type="SUPFAM" id="SSF53756">
    <property type="entry name" value="UDP-Glycosyltransferase/glycogen phosphorylase"/>
    <property type="match status" value="1"/>
</dbReference>
<reference evidence="5" key="1">
    <citation type="journal article" date="2020" name="Nature">
        <title>Giant virus diversity and host interactions through global metagenomics.</title>
        <authorList>
            <person name="Schulz F."/>
            <person name="Roux S."/>
            <person name="Paez-Espino D."/>
            <person name="Jungbluth S."/>
            <person name="Walsh D.A."/>
            <person name="Denef V.J."/>
            <person name="McMahon K.D."/>
            <person name="Konstantinidis K.T."/>
            <person name="Eloe-Fadrosh E.A."/>
            <person name="Kyrpides N.C."/>
            <person name="Woyke T."/>
        </authorList>
    </citation>
    <scope>NUCLEOTIDE SEQUENCE</scope>
    <source>
        <strain evidence="5">GVMAG-S-ERX556106-38</strain>
    </source>
</reference>
<keyword evidence="3" id="KW-0808">Transferase</keyword>